<feature type="repeat" description="ANK" evidence="24">
    <location>
        <begin position="552"/>
        <end position="584"/>
    </location>
</feature>
<evidence type="ECO:0000259" key="26">
    <source>
        <dbReference type="PROSITE" id="PS50105"/>
    </source>
</evidence>
<dbReference type="Pfam" id="PF00644">
    <property type="entry name" value="PARP"/>
    <property type="match status" value="1"/>
</dbReference>
<comment type="caution">
    <text evidence="28">The sequence shown here is derived from an EMBL/GenBank/DDBJ whole genome shotgun (WGS) entry which is preliminary data.</text>
</comment>
<feature type="repeat" description="ANK" evidence="24">
    <location>
        <begin position="153"/>
        <end position="185"/>
    </location>
</feature>
<evidence type="ECO:0000256" key="13">
    <source>
        <dbReference type="ARBA" id="ARBA00022765"/>
    </source>
</evidence>
<evidence type="ECO:0000256" key="2">
    <source>
        <dbReference type="ARBA" id="ARBA00004395"/>
    </source>
</evidence>
<evidence type="ECO:0000256" key="25">
    <source>
        <dbReference type="RuleBase" id="RU362114"/>
    </source>
</evidence>
<dbReference type="InterPro" id="IPR012317">
    <property type="entry name" value="Poly(ADP-ribose)pol_cat_dom"/>
</dbReference>
<keyword evidence="12" id="KW-0677">Repeat</keyword>
<keyword evidence="7 25" id="KW-0328">Glycosyltransferase</keyword>
<comment type="similarity">
    <text evidence="22">Belongs to the ARTD/PARP family.</text>
</comment>
<dbReference type="PRINTS" id="PR01415">
    <property type="entry name" value="ANKYRIN"/>
</dbReference>
<dbReference type="InterPro" id="IPR001660">
    <property type="entry name" value="SAM"/>
</dbReference>
<dbReference type="PANTHER" id="PTHR24171:SF11">
    <property type="entry name" value="26S PROTEASOME NON-ATPASE REGULATORY SUBUNIT 10"/>
    <property type="match status" value="1"/>
</dbReference>
<feature type="domain" description="PARP catalytic" evidence="27">
    <location>
        <begin position="922"/>
        <end position="1127"/>
    </location>
</feature>
<dbReference type="EMBL" id="JAGEUA010000004">
    <property type="protein sequence ID" value="KAL0984145.1"/>
    <property type="molecule type" value="Genomic_DNA"/>
</dbReference>
<organism evidence="28 29">
    <name type="scientific">Umbra pygmaea</name>
    <name type="common">Eastern mudminnow</name>
    <dbReference type="NCBI Taxonomy" id="75934"/>
    <lineage>
        <taxon>Eukaryota</taxon>
        <taxon>Metazoa</taxon>
        <taxon>Chordata</taxon>
        <taxon>Craniata</taxon>
        <taxon>Vertebrata</taxon>
        <taxon>Euteleostomi</taxon>
        <taxon>Actinopterygii</taxon>
        <taxon>Neopterygii</taxon>
        <taxon>Teleostei</taxon>
        <taxon>Protacanthopterygii</taxon>
        <taxon>Esociformes</taxon>
        <taxon>Umbridae</taxon>
        <taxon>Umbra</taxon>
    </lineage>
</organism>
<dbReference type="GO" id="GO:0005634">
    <property type="term" value="C:nucleus"/>
    <property type="evidence" value="ECO:0007669"/>
    <property type="project" value="UniProtKB-SubCell"/>
</dbReference>
<evidence type="ECO:0000256" key="15">
    <source>
        <dbReference type="ARBA" id="ARBA00022843"/>
    </source>
</evidence>
<dbReference type="PROSITE" id="PS50105">
    <property type="entry name" value="SAM_DOMAIN"/>
    <property type="match status" value="1"/>
</dbReference>
<evidence type="ECO:0000256" key="14">
    <source>
        <dbReference type="ARBA" id="ARBA00022833"/>
    </source>
</evidence>
<dbReference type="AlphaFoldDB" id="A0ABD0WUK7"/>
<dbReference type="SUPFAM" id="SSF47769">
    <property type="entry name" value="SAM/Pointed domain"/>
    <property type="match status" value="1"/>
</dbReference>
<dbReference type="Gene3D" id="3.90.228.10">
    <property type="match status" value="1"/>
</dbReference>
<evidence type="ECO:0000256" key="3">
    <source>
        <dbReference type="ARBA" id="ARBA00004496"/>
    </source>
</evidence>
<dbReference type="Pfam" id="PF12796">
    <property type="entry name" value="Ank_2"/>
    <property type="match status" value="6"/>
</dbReference>
<protein>
    <recommendedName>
        <fullName evidence="25">Poly [ADP-ribose] polymerase</fullName>
        <shortName evidence="25">PARP</shortName>
        <ecNumber evidence="25">2.4.2.-</ecNumber>
    </recommendedName>
</protein>
<evidence type="ECO:0000256" key="5">
    <source>
        <dbReference type="ARBA" id="ARBA00022454"/>
    </source>
</evidence>
<dbReference type="InterPro" id="IPR013761">
    <property type="entry name" value="SAM/pointed_sf"/>
</dbReference>
<dbReference type="Gene3D" id="1.10.150.50">
    <property type="entry name" value="Transcription Factor, Ets-1"/>
    <property type="match status" value="1"/>
</dbReference>
<dbReference type="PROSITE" id="PS50088">
    <property type="entry name" value="ANK_REPEAT"/>
    <property type="match status" value="11"/>
</dbReference>
<evidence type="ECO:0000256" key="21">
    <source>
        <dbReference type="ARBA" id="ARBA00023242"/>
    </source>
</evidence>
<dbReference type="CDD" id="cd01438">
    <property type="entry name" value="tankyrase_like"/>
    <property type="match status" value="1"/>
</dbReference>
<dbReference type="InterPro" id="IPR036770">
    <property type="entry name" value="Ankyrin_rpt-contain_sf"/>
</dbReference>
<dbReference type="PROSITE" id="PS51059">
    <property type="entry name" value="PARP_CATALYTIC"/>
    <property type="match status" value="1"/>
</dbReference>
<keyword evidence="13" id="KW-0013">ADP-ribosylation</keyword>
<evidence type="ECO:0000256" key="11">
    <source>
        <dbReference type="ARBA" id="ARBA00022723"/>
    </source>
</evidence>
<feature type="repeat" description="ANK" evidence="24">
    <location>
        <begin position="120"/>
        <end position="152"/>
    </location>
</feature>
<evidence type="ECO:0000256" key="12">
    <source>
        <dbReference type="ARBA" id="ARBA00022737"/>
    </source>
</evidence>
<evidence type="ECO:0000256" key="7">
    <source>
        <dbReference type="ARBA" id="ARBA00022676"/>
    </source>
</evidence>
<dbReference type="SUPFAM" id="SSF56399">
    <property type="entry name" value="ADP-ribosylation"/>
    <property type="match status" value="1"/>
</dbReference>
<evidence type="ECO:0000256" key="22">
    <source>
        <dbReference type="ARBA" id="ARBA00024347"/>
    </source>
</evidence>
<sequence length="1129" mass="124082">MASVARFWGSAYAHSKIYSYENITPLMNTRKCSGVSGISGFALPGINKPSSVEPSRELFEACKNGDLERVRILVTAEDVNSRDTSGRKSTPLHFAAGYGRRDVVDFLLKNGANVHAQDDGGLVSLHNACSFGHTEVVNLLLQRGADPNSRDNWNYTPLHEAAIKGKIEVCIVLLNNGADPTIRTTDGRTVLDLADTSTKAVLTGEYRKEDLLESARSGDEAKLLALLTPLNVNCHASDGRKSTLLHLAAGYNRVKTVKLLLDHGADVHAKDKGDLVPLHNACSYGHYEVTELLIKHGACVNAIDLWQYTPLHEAASKNRVDVCSLLVSYGADPILLNCHGKSAIDLSPTSELKHRLAYEFRGHSLHQAARKADMARLKKHPSLDTITFKHPLTHENALHCAAVSPYPKRRQVCEALLQKGANVNEKNKESLTPLHLVSEKSHDDRNEVLVKREEKVNSLDNLGQTAHAAYCGHRQTCRLLQTSICDPLVPSPQGFAFSKTGSQVVKEGIYGRLIGNFQVDLRLLEASKSGDLEIVMKLCTMQNVNCRDVDGRQSTPLHFASGFNRVSVVEYLLQHGADVHAKDKGGLVPLHNACSYGHYEVAELLVIHGAVVNVADLWKFTPLHEAAAKGKYEICKLLLQHGADPTKKNRDGNTPLDLVKDEDLDTQDLLRGDPALLDAAKKDCLAQVKKLCSPDNINCRDTHGRYSTPLHLAAHYNNLDVADYLLKHRAQLNSQDTRGLVPLHNAASYGAADVRALLMSAMRPSALPGCYKPQVISMTARVGAVLSQKFSSGSTSLPSAHSVNTQAPTFPAFPEVPALQGPSGAEGATGPDEKEAVDLNISQFLNNLGLEQLLEIFDREQVSLDVLVEMGHKELKEIGVKAYGHRHKIIKGVERLINGPQGLNPYLTVSSANSGTTLIDLASDEKEFLSVEEELQNSIREHKDGGHAGGVFNRYNIVKIQKVCNRKLWERYTHRRKEVSEENHLHSNERMLFHGSPFVNAIIDKGFDERRAYIGGMFGAGIYFAENSSKSNQYFYGIGGGTGCPLHKDRSCYMCQRQLLFCRVTLGKSFLQFSAMKMAHSPPGHHSVTGRPSVNGLALAEYVIYRGEQAYPEYLITYQILRPDASVDA</sequence>
<keyword evidence="11" id="KW-0479">Metal-binding</keyword>
<feature type="repeat" description="ANK" evidence="24">
    <location>
        <begin position="306"/>
        <end position="338"/>
    </location>
</feature>
<keyword evidence="19 24" id="KW-0040">ANK repeat</keyword>
<keyword evidence="8 25" id="KW-0808">Transferase</keyword>
<evidence type="ECO:0000256" key="20">
    <source>
        <dbReference type="ARBA" id="ARBA00023136"/>
    </source>
</evidence>
<evidence type="ECO:0000259" key="27">
    <source>
        <dbReference type="PROSITE" id="PS51059"/>
    </source>
</evidence>
<evidence type="ECO:0000256" key="17">
    <source>
        <dbReference type="ARBA" id="ARBA00023027"/>
    </source>
</evidence>
<evidence type="ECO:0000313" key="28">
    <source>
        <dbReference type="EMBL" id="KAL0984145.1"/>
    </source>
</evidence>
<dbReference type="Pfam" id="PF07647">
    <property type="entry name" value="SAM_2"/>
    <property type="match status" value="1"/>
</dbReference>
<keyword evidence="5" id="KW-0158">Chromosome</keyword>
<feature type="repeat" description="ANK" evidence="24">
    <location>
        <begin position="705"/>
        <end position="737"/>
    </location>
</feature>
<dbReference type="EC" id="2.4.2.-" evidence="25"/>
<name>A0ABD0WUK7_UMBPY</name>
<feature type="repeat" description="ANK" evidence="24">
    <location>
        <begin position="618"/>
        <end position="650"/>
    </location>
</feature>
<dbReference type="Proteomes" id="UP001557470">
    <property type="component" value="Unassembled WGS sequence"/>
</dbReference>
<evidence type="ECO:0000256" key="19">
    <source>
        <dbReference type="ARBA" id="ARBA00023043"/>
    </source>
</evidence>
<evidence type="ECO:0000256" key="23">
    <source>
        <dbReference type="ARBA" id="ARBA00033987"/>
    </source>
</evidence>
<reference evidence="28 29" key="1">
    <citation type="submission" date="2024-06" db="EMBL/GenBank/DDBJ databases">
        <authorList>
            <person name="Pan Q."/>
            <person name="Wen M."/>
            <person name="Jouanno E."/>
            <person name="Zahm M."/>
            <person name="Klopp C."/>
            <person name="Cabau C."/>
            <person name="Louis A."/>
            <person name="Berthelot C."/>
            <person name="Parey E."/>
            <person name="Roest Crollius H."/>
            <person name="Montfort J."/>
            <person name="Robinson-Rechavi M."/>
            <person name="Bouchez O."/>
            <person name="Lampietro C."/>
            <person name="Lopez Roques C."/>
            <person name="Donnadieu C."/>
            <person name="Postlethwait J."/>
            <person name="Bobe J."/>
            <person name="Verreycken H."/>
            <person name="Guiguen Y."/>
        </authorList>
    </citation>
    <scope>NUCLEOTIDE SEQUENCE [LARGE SCALE GENOMIC DNA]</scope>
    <source>
        <strain evidence="28">Up_M1</strain>
        <tissue evidence="28">Testis</tissue>
    </source>
</reference>
<keyword evidence="14" id="KW-0862">Zinc</keyword>
<keyword evidence="15" id="KW-0832">Ubl conjugation</keyword>
<dbReference type="Gene3D" id="6.20.320.10">
    <property type="match status" value="1"/>
</dbReference>
<comment type="subcellular location">
    <subcellularLocation>
        <location evidence="4">Chromosome</location>
        <location evidence="4">Telomere</location>
    </subcellularLocation>
    <subcellularLocation>
        <location evidence="3">Cytoplasm</location>
    </subcellularLocation>
    <subcellularLocation>
        <location evidence="2">Golgi apparatus membrane</location>
        <topology evidence="2">Peripheral membrane protein</topology>
    </subcellularLocation>
    <subcellularLocation>
        <location evidence="1">Nucleus</location>
    </subcellularLocation>
</comment>
<dbReference type="PROSITE" id="PS50297">
    <property type="entry name" value="ANK_REP_REGION"/>
    <property type="match status" value="10"/>
</dbReference>
<keyword evidence="29" id="KW-1185">Reference proteome</keyword>
<dbReference type="GO" id="GO:0000139">
    <property type="term" value="C:Golgi membrane"/>
    <property type="evidence" value="ECO:0007669"/>
    <property type="project" value="UniProtKB-SubCell"/>
</dbReference>
<dbReference type="InterPro" id="IPR002110">
    <property type="entry name" value="Ankyrin_rpt"/>
</dbReference>
<dbReference type="FunFam" id="1.25.40.20:FF:000009">
    <property type="entry name" value="Poly [ADP-ribose] polymerase"/>
    <property type="match status" value="1"/>
</dbReference>
<feature type="domain" description="SAM" evidence="26">
    <location>
        <begin position="840"/>
        <end position="899"/>
    </location>
</feature>
<dbReference type="SMART" id="SM00454">
    <property type="entry name" value="SAM"/>
    <property type="match status" value="1"/>
</dbReference>
<evidence type="ECO:0000256" key="1">
    <source>
        <dbReference type="ARBA" id="ARBA00004123"/>
    </source>
</evidence>
<accession>A0ABD0WUK7</accession>
<dbReference type="Pfam" id="PF00023">
    <property type="entry name" value="Ank"/>
    <property type="match status" value="1"/>
</dbReference>
<evidence type="ECO:0000256" key="16">
    <source>
        <dbReference type="ARBA" id="ARBA00022895"/>
    </source>
</evidence>
<dbReference type="GO" id="GO:0000781">
    <property type="term" value="C:chromosome, telomeric region"/>
    <property type="evidence" value="ECO:0007669"/>
    <property type="project" value="UniProtKB-SubCell"/>
</dbReference>
<dbReference type="CDD" id="cd09524">
    <property type="entry name" value="SAM_tankyrase1_2"/>
    <property type="match status" value="1"/>
</dbReference>
<evidence type="ECO:0000256" key="9">
    <source>
        <dbReference type="ARBA" id="ARBA00022687"/>
    </source>
</evidence>
<feature type="repeat" description="ANK" evidence="24">
    <location>
        <begin position="273"/>
        <end position="305"/>
    </location>
</feature>
<dbReference type="GO" id="GO:0016055">
    <property type="term" value="P:Wnt signaling pathway"/>
    <property type="evidence" value="ECO:0007669"/>
    <property type="project" value="UniProtKB-KW"/>
</dbReference>
<comment type="catalytic activity">
    <reaction evidence="23">
        <text>NAD(+) + (ADP-D-ribosyl)n-acceptor = nicotinamide + (ADP-D-ribosyl)n+1-acceptor + H(+).</text>
        <dbReference type="EC" id="2.4.2.30"/>
    </reaction>
</comment>
<feature type="repeat" description="ANK" evidence="24">
    <location>
        <begin position="87"/>
        <end position="119"/>
    </location>
</feature>
<feature type="repeat" description="ANK" evidence="24">
    <location>
        <begin position="585"/>
        <end position="617"/>
    </location>
</feature>
<evidence type="ECO:0000256" key="18">
    <source>
        <dbReference type="ARBA" id="ARBA00023034"/>
    </source>
</evidence>
<proteinExistence type="inferred from homology"/>
<keyword evidence="20" id="KW-0472">Membrane</keyword>
<dbReference type="GO" id="GO:0003950">
    <property type="term" value="F:NAD+ poly-ADP-ribosyltransferase activity"/>
    <property type="evidence" value="ECO:0007669"/>
    <property type="project" value="UniProtKB-UniRule"/>
</dbReference>
<evidence type="ECO:0000313" key="29">
    <source>
        <dbReference type="Proteomes" id="UP001557470"/>
    </source>
</evidence>
<evidence type="ECO:0000256" key="10">
    <source>
        <dbReference type="ARBA" id="ARBA00022695"/>
    </source>
</evidence>
<dbReference type="Gene3D" id="1.25.40.20">
    <property type="entry name" value="Ankyrin repeat-containing domain"/>
    <property type="match status" value="5"/>
</dbReference>
<dbReference type="SUPFAM" id="SSF48403">
    <property type="entry name" value="Ankyrin repeat"/>
    <property type="match status" value="4"/>
</dbReference>
<evidence type="ECO:0000256" key="4">
    <source>
        <dbReference type="ARBA" id="ARBA00004574"/>
    </source>
</evidence>
<keyword evidence="16" id="KW-0779">Telomere</keyword>
<evidence type="ECO:0000256" key="6">
    <source>
        <dbReference type="ARBA" id="ARBA00022490"/>
    </source>
</evidence>
<feature type="repeat" description="ANK" evidence="24">
    <location>
        <begin position="240"/>
        <end position="272"/>
    </location>
</feature>
<feature type="repeat" description="ANK" evidence="24">
    <location>
        <begin position="393"/>
        <end position="428"/>
    </location>
</feature>
<dbReference type="SMART" id="SM00248">
    <property type="entry name" value="ANK"/>
    <property type="match status" value="14"/>
</dbReference>
<keyword evidence="9" id="KW-0879">Wnt signaling pathway</keyword>
<keyword evidence="6" id="KW-0963">Cytoplasm</keyword>
<dbReference type="FunFam" id="1.10.150.50:FF:000012">
    <property type="entry name" value="Poly [ADP-ribose] polymerase"/>
    <property type="match status" value="1"/>
</dbReference>
<gene>
    <name evidence="28" type="ORF">UPYG_G00137670</name>
</gene>
<keyword evidence="10" id="KW-0548">Nucleotidyltransferase</keyword>
<evidence type="ECO:0000256" key="24">
    <source>
        <dbReference type="PROSITE-ProRule" id="PRU00023"/>
    </source>
</evidence>
<dbReference type="FunFam" id="3.90.228.10:FF:000001">
    <property type="entry name" value="Poly [ADP-ribose] polymerase tankyrase-2"/>
    <property type="match status" value="1"/>
</dbReference>
<dbReference type="FunFam" id="1.25.40.20:FF:000010">
    <property type="entry name" value="Poly [ADP-ribose] polymerase"/>
    <property type="match status" value="1"/>
</dbReference>
<evidence type="ECO:0000256" key="8">
    <source>
        <dbReference type="ARBA" id="ARBA00022679"/>
    </source>
</evidence>
<keyword evidence="17 25" id="KW-0520">NAD</keyword>
<dbReference type="PANTHER" id="PTHR24171">
    <property type="entry name" value="ANKYRIN REPEAT DOMAIN-CONTAINING PROTEIN 39-RELATED"/>
    <property type="match status" value="1"/>
</dbReference>
<dbReference type="GO" id="GO:0046872">
    <property type="term" value="F:metal ion binding"/>
    <property type="evidence" value="ECO:0007669"/>
    <property type="project" value="UniProtKB-KW"/>
</dbReference>
<keyword evidence="21" id="KW-0539">Nucleus</keyword>
<dbReference type="GO" id="GO:0016779">
    <property type="term" value="F:nucleotidyltransferase activity"/>
    <property type="evidence" value="ECO:0007669"/>
    <property type="project" value="UniProtKB-KW"/>
</dbReference>
<keyword evidence="18" id="KW-0333">Golgi apparatus</keyword>